<sequence>MQEIFKEAECRRRGTEYILTSKNTNCVYYGSPAWVRKREIWPPIASVSGQLQDHVTHHPISEKENPPSNQAEATTVTEELREWLTQLSNSKEVPYHALHNGDTIRILELHPGQQEDPLICSFRYVSLQHLDTDYEALSYVWGKPKLLNWDRETNVSTYETFPITCNGHERHINANLDRALRQLRYTTKDMFLWVDALCINQDDHTERGHQVALMGSIYKKAKRVIIWINERDERYRWDSKKGERIEPPPILETIRAQRAFGALCDIVNRWKGPEADPSSRAKYTIESSSSAGEFYNSFEAYPPVSQDFEDQESMKEWVRFAYPIRRSKSQKSYRSFYPPSEQEKEEPPHDFGIDSLAETAGQSQFWLSIADLFGRSWFWRVWVIQEAVVGQAAVVRWANVEIDWRWVGLAAAILRTSYHGICERLQIGGVYNAYLIYRMSHASDLPRPQLSFVQLLRLTRQFEATDPRDRIYGLLGMSTTDNDPENGSMFLRPDYTINAHELWTRFARQVILTSGNLSLLSSVQYSTDQAESEDTIKSRWYWNLDIESEGQGMEEKKKRKLPSWVPNWSNVFRSTLGAWDVGECFETAKGFPLRLNTDLETSDILSVDGIRVGTVGYGGVYMWRDIDTSLLFSKSLSEFFTSKVGLQLLAKTYTAGRNTYGSLTTRTDDTSLYDLAAYIMSQHEKTDGKEYRSSGEINYDALDFRQPLSSREAKAFDAVFDVHPEFQQMLTNLAKSGNRSKFSHTAVTICDRRRLFLTLNGFLGLAPDTTREGDILAVLSGGDVPVLLRPINKVESPDETESKQEQSATVERHLLVGECFVEGLMHGEVVQSLKRREPLIGPVPTTNILQEIISHGNQPEKEGFGTIFETERKERKRKRLEEGRLFTVEMLEQYAEVRPCKEVFNIW</sequence>
<proteinExistence type="predicted"/>
<dbReference type="AlphaFoldDB" id="A0A6A5U037"/>
<dbReference type="InterPro" id="IPR010730">
    <property type="entry name" value="HET"/>
</dbReference>
<feature type="domain" description="Heterokaryon incompatibility" evidence="1">
    <location>
        <begin position="134"/>
        <end position="243"/>
    </location>
</feature>
<protein>
    <recommendedName>
        <fullName evidence="1">Heterokaryon incompatibility domain-containing protein</fullName>
    </recommendedName>
</protein>
<dbReference type="OrthoDB" id="5386682at2759"/>
<dbReference type="PANTHER" id="PTHR24148">
    <property type="entry name" value="ANKYRIN REPEAT DOMAIN-CONTAINING PROTEIN 39 HOMOLOG-RELATED"/>
    <property type="match status" value="1"/>
</dbReference>
<dbReference type="Pfam" id="PF26639">
    <property type="entry name" value="Het-6_barrel"/>
    <property type="match status" value="1"/>
</dbReference>
<gene>
    <name evidence="2" type="ORF">CC80DRAFT_550173</name>
</gene>
<organism evidence="2 3">
    <name type="scientific">Byssothecium circinans</name>
    <dbReference type="NCBI Taxonomy" id="147558"/>
    <lineage>
        <taxon>Eukaryota</taxon>
        <taxon>Fungi</taxon>
        <taxon>Dikarya</taxon>
        <taxon>Ascomycota</taxon>
        <taxon>Pezizomycotina</taxon>
        <taxon>Dothideomycetes</taxon>
        <taxon>Pleosporomycetidae</taxon>
        <taxon>Pleosporales</taxon>
        <taxon>Massarineae</taxon>
        <taxon>Massarinaceae</taxon>
        <taxon>Byssothecium</taxon>
    </lineage>
</organism>
<reference evidence="2" key="1">
    <citation type="journal article" date="2020" name="Stud. Mycol.">
        <title>101 Dothideomycetes genomes: a test case for predicting lifestyles and emergence of pathogens.</title>
        <authorList>
            <person name="Haridas S."/>
            <person name="Albert R."/>
            <person name="Binder M."/>
            <person name="Bloem J."/>
            <person name="Labutti K."/>
            <person name="Salamov A."/>
            <person name="Andreopoulos B."/>
            <person name="Baker S."/>
            <person name="Barry K."/>
            <person name="Bills G."/>
            <person name="Bluhm B."/>
            <person name="Cannon C."/>
            <person name="Castanera R."/>
            <person name="Culley D."/>
            <person name="Daum C."/>
            <person name="Ezra D."/>
            <person name="Gonzalez J."/>
            <person name="Henrissat B."/>
            <person name="Kuo A."/>
            <person name="Liang C."/>
            <person name="Lipzen A."/>
            <person name="Lutzoni F."/>
            <person name="Magnuson J."/>
            <person name="Mondo S."/>
            <person name="Nolan M."/>
            <person name="Ohm R."/>
            <person name="Pangilinan J."/>
            <person name="Park H.-J."/>
            <person name="Ramirez L."/>
            <person name="Alfaro M."/>
            <person name="Sun H."/>
            <person name="Tritt A."/>
            <person name="Yoshinaga Y."/>
            <person name="Zwiers L.-H."/>
            <person name="Turgeon B."/>
            <person name="Goodwin S."/>
            <person name="Spatafora J."/>
            <person name="Crous P."/>
            <person name="Grigoriev I."/>
        </authorList>
    </citation>
    <scope>NUCLEOTIDE SEQUENCE</scope>
    <source>
        <strain evidence="2">CBS 675.92</strain>
    </source>
</reference>
<dbReference type="Pfam" id="PF06985">
    <property type="entry name" value="HET"/>
    <property type="match status" value="1"/>
</dbReference>
<dbReference type="EMBL" id="ML976998">
    <property type="protein sequence ID" value="KAF1954567.1"/>
    <property type="molecule type" value="Genomic_DNA"/>
</dbReference>
<evidence type="ECO:0000259" key="1">
    <source>
        <dbReference type="Pfam" id="PF06985"/>
    </source>
</evidence>
<evidence type="ECO:0000313" key="3">
    <source>
        <dbReference type="Proteomes" id="UP000800035"/>
    </source>
</evidence>
<evidence type="ECO:0000313" key="2">
    <source>
        <dbReference type="EMBL" id="KAF1954567.1"/>
    </source>
</evidence>
<dbReference type="InterPro" id="IPR052895">
    <property type="entry name" value="HetReg/Transcr_Mod"/>
</dbReference>
<accession>A0A6A5U037</accession>
<name>A0A6A5U037_9PLEO</name>
<dbReference type="PANTHER" id="PTHR24148:SF64">
    <property type="entry name" value="HETEROKARYON INCOMPATIBILITY DOMAIN-CONTAINING PROTEIN"/>
    <property type="match status" value="1"/>
</dbReference>
<keyword evidence="3" id="KW-1185">Reference proteome</keyword>
<dbReference type="Proteomes" id="UP000800035">
    <property type="component" value="Unassembled WGS sequence"/>
</dbReference>